<dbReference type="PANTHER" id="PTHR34819">
    <property type="entry name" value="LARGE CYSTEINE-RICH PERIPLASMIC PROTEIN OMCB"/>
    <property type="match status" value="1"/>
</dbReference>
<dbReference type="RefSeq" id="WP_047846270.1">
    <property type="nucleotide sequence ID" value="NZ_AEJF01000066.1"/>
</dbReference>
<dbReference type="Proteomes" id="UP000035963">
    <property type="component" value="Unassembled WGS sequence"/>
</dbReference>
<dbReference type="NCBIfam" id="TIGR01451">
    <property type="entry name" value="B_ant_repeat"/>
    <property type="match status" value="1"/>
</dbReference>
<feature type="compositionally biased region" description="Polar residues" evidence="1">
    <location>
        <begin position="1032"/>
        <end position="1052"/>
    </location>
</feature>
<dbReference type="OrthoDB" id="6091599at2"/>
<protein>
    <recommendedName>
        <fullName evidence="6">DUF4347 domain-containing protein</fullName>
    </recommendedName>
</protein>
<feature type="domain" description="DUF11" evidence="2">
    <location>
        <begin position="1762"/>
        <end position="1865"/>
    </location>
</feature>
<dbReference type="PANTHER" id="PTHR34819:SF3">
    <property type="entry name" value="CELL SURFACE PROTEIN"/>
    <property type="match status" value="1"/>
</dbReference>
<dbReference type="Pfam" id="PF14252">
    <property type="entry name" value="DUF4347"/>
    <property type="match status" value="1"/>
</dbReference>
<dbReference type="InterPro" id="IPR047589">
    <property type="entry name" value="DUF11_rpt"/>
</dbReference>
<organism evidence="4 5">
    <name type="scientific">Caballeronia mineralivorans PML1(12)</name>
    <dbReference type="NCBI Taxonomy" id="908627"/>
    <lineage>
        <taxon>Bacteria</taxon>
        <taxon>Pseudomonadati</taxon>
        <taxon>Pseudomonadota</taxon>
        <taxon>Betaproteobacteria</taxon>
        <taxon>Burkholderiales</taxon>
        <taxon>Burkholderiaceae</taxon>
        <taxon>Caballeronia</taxon>
    </lineage>
</organism>
<dbReference type="InterPro" id="IPR051172">
    <property type="entry name" value="Chlamydia_OmcB"/>
</dbReference>
<dbReference type="InterPro" id="IPR001434">
    <property type="entry name" value="OmcB-like_DUF11"/>
</dbReference>
<feature type="domain" description="DUF4347" evidence="3">
    <location>
        <begin position="77"/>
        <end position="240"/>
    </location>
</feature>
<evidence type="ECO:0000313" key="4">
    <source>
        <dbReference type="EMBL" id="KLU26559.1"/>
    </source>
</evidence>
<keyword evidence="5" id="KW-1185">Reference proteome</keyword>
<feature type="region of interest" description="Disordered" evidence="1">
    <location>
        <begin position="23"/>
        <end position="57"/>
    </location>
</feature>
<feature type="domain" description="DUF11" evidence="2">
    <location>
        <begin position="1426"/>
        <end position="1511"/>
    </location>
</feature>
<evidence type="ECO:0000259" key="3">
    <source>
        <dbReference type="Pfam" id="PF14252"/>
    </source>
</evidence>
<evidence type="ECO:0000313" key="5">
    <source>
        <dbReference type="Proteomes" id="UP000035963"/>
    </source>
</evidence>
<name>A0A0J1D1E6_9BURK</name>
<dbReference type="InterPro" id="IPR013783">
    <property type="entry name" value="Ig-like_fold"/>
</dbReference>
<feature type="non-terminal residue" evidence="4">
    <location>
        <position position="2517"/>
    </location>
</feature>
<evidence type="ECO:0008006" key="6">
    <source>
        <dbReference type="Google" id="ProtNLM"/>
    </source>
</evidence>
<sequence length="2517" mass="251287">MKLILEARHLFDGSVAAVAHTTTHSDTADHGHHPVSSDLSHPHSRHYDQTQHDATLTPTYAPGDIPALAPNPAATEILFIDPRVANWQALAKGVAKNVQIVLVDPNRDGLEQVTAALKGRSDLTAIQFLTYGQSGQIELGNAPITTATLASHAGEVASWGDHLAANADIEFWGCDVGQGDNGLAFVDSVHALTGAQVAASTNATGAAQLGGDWTLERTTGVLAVGAPFSAASMAAYQGVLDSPVPTVSFDPATVPGDVLLGSTFTETVTFANAATNGVGYGPFIDLYVPKDAAQTATLTGASFLGAGITPEAVTLSTTIPGHVGVLGALHPLALDNTGQPLFVAAPPGYQANDVMYVLSLPFGSFTPGQPAAQIQLTFTLDNSTELSSMHGGQALDITAIGGFQYGADPLNDPGTDPSIRGTAGTAGVTSAADGMAVAASTVSLLDVSATTDLHESETATGPDYPFNYVLTIKPAPVTQGDPLSNTTFTFDLPPEVQYTHGTIAFTGPGGATGTATFNPGVAGANGPGGTVTVHFTSLGTDGADTATVVKIPVFVPQFDANGNPVLDAAGTPRDITAATIYSYTGSWTPTAASLDHALGVQTISGDSSTNPTSTDFVAKALAIQVTDDAPAGNIVPGEVVTESIHFEVSDYYSLNQLKIADQLGDGLSLLSPTELGYVAPTLSVTRSGVSSAPISFGDAGNLVAATVNGQAVAESGSNSAWNYTRDDAGTSANPGATSISFGVGALLEAQMGAGALASVLQGGGGGATQGVITFVTKVLDKYTNTNNEDSLREKDQITNQVTLAGTSASVVTVDNTAQTVGASTGTVADNSSVTDTVAPGSMVLSVVAVNGQTTDLTHIEPGDTVTYGLTYSLTTGDYGSLDLTANLPLPVFSTTDPTSTGSNVTAYTADNTADSFPTAGTYKLINPLSGESVVSATANGTANSISFNFGNRDDTTNAAGQKVTVYFSVVASNKPFADGLPLTSQGDSSYTNAEGQTAATAAIQQVPLEEPEVTVKTGVVSVVGDGSASKGTFTPDTSNPNSAIPWTPQTDVTPSGAAGSPFAPAGTPAGTLFTTVGANGTANPLAADDLNVTGADGGDITRVVSTVDNEGHASAFDVTVQGTLPSGYSTGNVTNFAIYNSAGAQIDTGVTAAQYFSAGGVKLISTAGTDVGIAAGDRVYVVYDLTLSTTQQTGETLAAGSSVVNWASVTGGVAAGNGFVSGTGTAALTLGEGSGALSDSATIGISAPSVTKTVTSGSDTALPLGTDNAVVPGETVTYTVVLTLPQGVTSNGASELTLTDQLPAGMTFGSISSTSFGTGVTSSNGGTITASSSGSTVTFDLGSSVTNSQVDTNGTITIVYTATVDATDTPHGGAPTTYSNSAFLNYDSGQTTPVTAANTATVTEHDPQVIETITAADTTTGVPIATNGTVFSHEGLTYTVTLTNNGTAPANNLADLLDLPAGLTYVNGSLQHVSGGTNSTTSDANASALNIGLDTLAVGQTATFTFQATVNPNLPAGTSFTVDTPADTTSGTYYSLPGTAQGHKYSDSATDTATIGQITPVLSITGESNNTDTASTPTQTNTQTSTEAAVGEVVTMQAYVEIPEGSNPTTLNFTMPSGLEYLNDGSAKIAFVSPNGDLVSTDSALSGITQYQDINPGAANYISPSAITNTGAGTVDVATFRPVDALPGSVVTATGNSVAIDLGTLSNNDNSSTGNYVLVEFNAVVTNVAANRQGASALQTSFTVAGVTSNDVSVAVEEPAVTVTKTATAVDNTNDTVTYQVTVKNTGLSSAYNVVLDNPAATNESNIAFVSATGAGTGGTGAGGTTGTDLNYAIGQLGAGGSEVITYTVKVAPGQTVQNDTATATWQSLAGQQTFNGSTAGAVGSVTGPRDFDPAANPPNNYVATAATDIGSAQGRVWQDVGHDKTTFSQTGGSADTALGGITVTATITQPGGTVIHETTTTASDGTYSFGALPDGTVAISLNGVPANETLVYDPDGSVSSSPPSASFTSAGDAHNSVDFSFQAPDTAPVIANWSGSTTYAEGGPAMVLSGAGASVSDTQLDALGGDYSNTTLTLQRYSGGVAAPVNTDVFVGTGLLSLSGSTVTFSGVAVGTFAEANGKLSITFGAGATAATVKNVLDSLGYSSTDTSTVSTGIQIGATLDDHNTAGAQGTGGNMTSVPAFVTVNEIPAPGGSSATFIEPNDSPAAAVAVAVDSTLSVASSDTFAGATVKISNFKPGEDVLVAGALPSGVTASFDAATGTMTLTGTNLSAATVQAALRGVSYYDSSDTPNTTVRDVTISVMDSTTNATTTAAVATIDVVATNDSPLLNGVPVTLNHATEDAGAPVGAVGTLVSALTGSGNVTDPDGANAHDGTSPGAIGVAITAANTTVGTWWYSTNNGATWTEFAGNGTTAVSEANALHLVADGNTRVYFDPAPDWNGSVPNALTFRAWDQFDGAANGSLSALPAANTLGQGLNTLGSAYSSASQSVDLIGDPVNDAPIASGSTTLGSAAEDTAA</sequence>
<feature type="compositionally biased region" description="Low complexity" evidence="1">
    <location>
        <begin position="1053"/>
        <end position="1064"/>
    </location>
</feature>
<comment type="caution">
    <text evidence="4">The sequence shown here is derived from an EMBL/GenBank/DDBJ whole genome shotgun (WGS) entry which is preliminary data.</text>
</comment>
<dbReference type="EMBL" id="AEJF01000066">
    <property type="protein sequence ID" value="KLU26559.1"/>
    <property type="molecule type" value="Genomic_DNA"/>
</dbReference>
<feature type="region of interest" description="Disordered" evidence="1">
    <location>
        <begin position="1027"/>
        <end position="1064"/>
    </location>
</feature>
<dbReference type="InterPro" id="IPR025592">
    <property type="entry name" value="DUF4347"/>
</dbReference>
<accession>A0A0J1D1E6</accession>
<evidence type="ECO:0000259" key="2">
    <source>
        <dbReference type="Pfam" id="PF01345"/>
    </source>
</evidence>
<reference evidence="4 5" key="1">
    <citation type="journal article" date="2015" name="Genome Announc.">
        <title>Draft Genome Sequence of Burkholderia sp. Strain PML1(12), an Ectomycorrhizosphere-Inhabiting Bacterium with Effective Mineral-Weathering Ability.</title>
        <authorList>
            <person name="Uroz S."/>
            <person name="Oger P."/>
        </authorList>
    </citation>
    <scope>NUCLEOTIDE SEQUENCE [LARGE SCALE GENOMIC DNA]</scope>
    <source>
        <strain evidence="5">PML1(12)</strain>
    </source>
</reference>
<dbReference type="Gene3D" id="2.60.40.10">
    <property type="entry name" value="Immunoglobulins"/>
    <property type="match status" value="1"/>
</dbReference>
<dbReference type="Pfam" id="PF01345">
    <property type="entry name" value="DUF11"/>
    <property type="match status" value="2"/>
</dbReference>
<evidence type="ECO:0000256" key="1">
    <source>
        <dbReference type="SAM" id="MobiDB-lite"/>
    </source>
</evidence>
<dbReference type="SUPFAM" id="SSF117074">
    <property type="entry name" value="Hypothetical protein PA1324"/>
    <property type="match status" value="1"/>
</dbReference>
<dbReference type="Gene3D" id="2.60.40.740">
    <property type="match status" value="1"/>
</dbReference>
<gene>
    <name evidence="4" type="ORF">EOS_08935</name>
</gene>
<proteinExistence type="predicted"/>